<feature type="coiled-coil region" evidence="1">
    <location>
        <begin position="324"/>
        <end position="351"/>
    </location>
</feature>
<evidence type="ECO:0000313" key="4">
    <source>
        <dbReference type="EMBL" id="AKV02360.1"/>
    </source>
</evidence>
<dbReference type="RefSeq" id="WP_146653291.1">
    <property type="nucleotide sequence ID" value="NZ_CP012333.1"/>
</dbReference>
<dbReference type="AlphaFoldDB" id="A0A0K1QAC0"/>
<evidence type="ECO:0000256" key="3">
    <source>
        <dbReference type="SAM" id="Phobius"/>
    </source>
</evidence>
<reference evidence="4 5" key="1">
    <citation type="submission" date="2015-08" db="EMBL/GenBank/DDBJ databases">
        <authorList>
            <person name="Babu N.S."/>
            <person name="Beckwith C.J."/>
            <person name="Beseler K.G."/>
            <person name="Brison A."/>
            <person name="Carone J.V."/>
            <person name="Caskin T.P."/>
            <person name="Diamond M."/>
            <person name="Durham M.E."/>
            <person name="Foxe J.M."/>
            <person name="Go M."/>
            <person name="Henderson B.A."/>
            <person name="Jones I.B."/>
            <person name="McGettigan J.A."/>
            <person name="Micheletti S.J."/>
            <person name="Nasrallah M.E."/>
            <person name="Ortiz D."/>
            <person name="Piller C.R."/>
            <person name="Privatt S.R."/>
            <person name="Schneider S.L."/>
            <person name="Sharp S."/>
            <person name="Smith T.C."/>
            <person name="Stanton J.D."/>
            <person name="Ullery H.E."/>
            <person name="Wilson R.J."/>
            <person name="Serrano M.G."/>
            <person name="Buck G."/>
            <person name="Lee V."/>
            <person name="Wang Y."/>
            <person name="Carvalho R."/>
            <person name="Voegtly L."/>
            <person name="Shi R."/>
            <person name="Duckworth R."/>
            <person name="Johnson A."/>
            <person name="Loviza R."/>
            <person name="Walstead R."/>
            <person name="Shah Z."/>
            <person name="Kiflezghi M."/>
            <person name="Wade K."/>
            <person name="Ball S.L."/>
            <person name="Bradley K.W."/>
            <person name="Asai D.J."/>
            <person name="Bowman C.A."/>
            <person name="Russell D.A."/>
            <person name="Pope W.H."/>
            <person name="Jacobs-Sera D."/>
            <person name="Hendrix R.W."/>
            <person name="Hatfull G.F."/>
        </authorList>
    </citation>
    <scope>NUCLEOTIDE SEQUENCE [LARGE SCALE GENOMIC DNA]</scope>
    <source>
        <strain evidence="4 5">DSM 27648</strain>
    </source>
</reference>
<name>A0A0K1QAC0_9BACT</name>
<keyword evidence="3" id="KW-0812">Transmembrane</keyword>
<keyword evidence="5" id="KW-1185">Reference proteome</keyword>
<evidence type="ECO:0000313" key="5">
    <source>
        <dbReference type="Proteomes" id="UP000064967"/>
    </source>
</evidence>
<sequence>MSDEKEREDEAKGAAEAGEMVDERAEGASAAGEGEAAESNDDAAMNPEAIARRVAALGEDDAIERQARDEERKLAERRAAKKKGGKKGAGLEVAASKKLAKIGTRAEPKRSIAIAADADPLLERTTKLSDWAKENQKLVQIVGGAIAVALLGVAGFLYWDHKRENDASVLLAQAVADERGHIGEPPKDAEEDDIQAAGPMFKTYDERREAALGKFREVEARFPRTGAAILARLAEGSLLLDKRDPDGAAAAFNDVKASPLAAADQEVKGRSLEGLGFAYELKAQAAPAEKGKYLDDALKTYKELENTVEVQGFKELAMYHQARVLEAKGDKDKAKELLVSLKDRVNKTDDALPGMSIPRGPAFPYLREVAMDRLRELDPSAAPKQGSGAPGGGSQLTPAQIRKMIEDAQKKQQQGGGKP</sequence>
<dbReference type="OrthoDB" id="5496853at2"/>
<keyword evidence="3" id="KW-1133">Transmembrane helix</keyword>
<keyword evidence="4" id="KW-0449">Lipoprotein</keyword>
<dbReference type="STRING" id="1391654.AKJ09_09023"/>
<dbReference type="Proteomes" id="UP000064967">
    <property type="component" value="Chromosome"/>
</dbReference>
<feature type="region of interest" description="Disordered" evidence="2">
    <location>
        <begin position="374"/>
        <end position="419"/>
    </location>
</feature>
<protein>
    <submittedName>
        <fullName evidence="4">Putative lipoprotein</fullName>
    </submittedName>
</protein>
<dbReference type="PATRIC" id="fig|1391654.3.peg.9146"/>
<dbReference type="EMBL" id="CP012333">
    <property type="protein sequence ID" value="AKV02360.1"/>
    <property type="molecule type" value="Genomic_DNA"/>
</dbReference>
<organism evidence="4 5">
    <name type="scientific">Labilithrix luteola</name>
    <dbReference type="NCBI Taxonomy" id="1391654"/>
    <lineage>
        <taxon>Bacteria</taxon>
        <taxon>Pseudomonadati</taxon>
        <taxon>Myxococcota</taxon>
        <taxon>Polyangia</taxon>
        <taxon>Polyangiales</taxon>
        <taxon>Labilitrichaceae</taxon>
        <taxon>Labilithrix</taxon>
    </lineage>
</organism>
<dbReference type="KEGG" id="llu:AKJ09_09023"/>
<feature type="transmembrane region" description="Helical" evidence="3">
    <location>
        <begin position="138"/>
        <end position="159"/>
    </location>
</feature>
<evidence type="ECO:0000256" key="2">
    <source>
        <dbReference type="SAM" id="MobiDB-lite"/>
    </source>
</evidence>
<dbReference type="Gene3D" id="1.25.40.10">
    <property type="entry name" value="Tetratricopeptide repeat domain"/>
    <property type="match status" value="1"/>
</dbReference>
<keyword evidence="3" id="KW-0472">Membrane</keyword>
<keyword evidence="1" id="KW-0175">Coiled coil</keyword>
<feature type="compositionally biased region" description="Basic and acidic residues" evidence="2">
    <location>
        <begin position="63"/>
        <end position="78"/>
    </location>
</feature>
<feature type="region of interest" description="Disordered" evidence="2">
    <location>
        <begin position="1"/>
        <end position="87"/>
    </location>
</feature>
<proteinExistence type="predicted"/>
<accession>A0A0K1QAC0</accession>
<evidence type="ECO:0000256" key="1">
    <source>
        <dbReference type="SAM" id="Coils"/>
    </source>
</evidence>
<dbReference type="InterPro" id="IPR011990">
    <property type="entry name" value="TPR-like_helical_dom_sf"/>
</dbReference>
<feature type="compositionally biased region" description="Basic and acidic residues" evidence="2">
    <location>
        <begin position="1"/>
        <end position="13"/>
    </location>
</feature>
<gene>
    <name evidence="4" type="ORF">AKJ09_09023</name>
</gene>